<evidence type="ECO:0000256" key="3">
    <source>
        <dbReference type="ARBA" id="ARBA00022603"/>
    </source>
</evidence>
<dbReference type="PANTHER" id="PTHR43619">
    <property type="entry name" value="S-ADENOSYL-L-METHIONINE-DEPENDENT METHYLTRANSFERASE YKTD-RELATED"/>
    <property type="match status" value="1"/>
</dbReference>
<comment type="similarity">
    <text evidence="2 6">Belongs to the UPF0677 family.</text>
</comment>
<proteinExistence type="inferred from homology"/>
<evidence type="ECO:0000256" key="1">
    <source>
        <dbReference type="ARBA" id="ARBA00003907"/>
    </source>
</evidence>
<dbReference type="GO" id="GO:0032259">
    <property type="term" value="P:methylation"/>
    <property type="evidence" value="ECO:0007669"/>
    <property type="project" value="UniProtKB-KW"/>
</dbReference>
<keyword evidence="8" id="KW-1185">Reference proteome</keyword>
<keyword evidence="3 6" id="KW-0489">Methyltransferase</keyword>
<evidence type="ECO:0000256" key="4">
    <source>
        <dbReference type="ARBA" id="ARBA00022679"/>
    </source>
</evidence>
<keyword evidence="4 7" id="KW-0808">Transferase</keyword>
<organism evidence="7 8">
    <name type="scientific">Streptacidiphilus jeojiensis</name>
    <dbReference type="NCBI Taxonomy" id="3229225"/>
    <lineage>
        <taxon>Bacteria</taxon>
        <taxon>Bacillati</taxon>
        <taxon>Actinomycetota</taxon>
        <taxon>Actinomycetes</taxon>
        <taxon>Kitasatosporales</taxon>
        <taxon>Streptomycetaceae</taxon>
        <taxon>Streptacidiphilus</taxon>
    </lineage>
</organism>
<protein>
    <recommendedName>
        <fullName evidence="6">S-adenosyl-L-methionine-dependent methyltransferase</fullName>
        <ecNumber evidence="6">2.1.1.-</ecNumber>
    </recommendedName>
</protein>
<dbReference type="GO" id="GO:0008168">
    <property type="term" value="F:methyltransferase activity"/>
    <property type="evidence" value="ECO:0007669"/>
    <property type="project" value="UniProtKB-KW"/>
</dbReference>
<dbReference type="RefSeq" id="WP_380565946.1">
    <property type="nucleotide sequence ID" value="NZ_JBEUKS010000006.1"/>
</dbReference>
<dbReference type="Proteomes" id="UP001592581">
    <property type="component" value="Unassembled WGS sequence"/>
</dbReference>
<keyword evidence="5 6" id="KW-0949">S-adenosyl-L-methionine</keyword>
<dbReference type="InterPro" id="IPR011610">
    <property type="entry name" value="SAM_mthyl_Trfase_ML2640-like"/>
</dbReference>
<name>A0ABV6XQB2_9ACTN</name>
<comment type="function">
    <text evidence="1 6">Exhibits S-adenosyl-L-methionine-dependent methyltransferase activity.</text>
</comment>
<dbReference type="PANTHER" id="PTHR43619:SF2">
    <property type="entry name" value="S-ADENOSYL-L-METHIONINE-DEPENDENT METHYLTRANSFERASES SUPERFAMILY PROTEIN"/>
    <property type="match status" value="1"/>
</dbReference>
<evidence type="ECO:0000256" key="5">
    <source>
        <dbReference type="ARBA" id="ARBA00022691"/>
    </source>
</evidence>
<dbReference type="NCBIfam" id="TIGR00027">
    <property type="entry name" value="mthyl_TIGR00027"/>
    <property type="match status" value="1"/>
</dbReference>
<evidence type="ECO:0000313" key="7">
    <source>
        <dbReference type="EMBL" id="MFC1440460.1"/>
    </source>
</evidence>
<comment type="caution">
    <text evidence="7">The sequence shown here is derived from an EMBL/GenBank/DDBJ whole genome shotgun (WGS) entry which is preliminary data.</text>
</comment>
<dbReference type="SUPFAM" id="SSF53335">
    <property type="entry name" value="S-adenosyl-L-methionine-dependent methyltransferases"/>
    <property type="match status" value="1"/>
</dbReference>
<evidence type="ECO:0000256" key="2">
    <source>
        <dbReference type="ARBA" id="ARBA00008138"/>
    </source>
</evidence>
<evidence type="ECO:0000256" key="6">
    <source>
        <dbReference type="RuleBase" id="RU362030"/>
    </source>
</evidence>
<dbReference type="Pfam" id="PF04072">
    <property type="entry name" value="LCM"/>
    <property type="match status" value="1"/>
</dbReference>
<dbReference type="InterPro" id="IPR007213">
    <property type="entry name" value="Ppm1/Ppm2/Tcmp"/>
</dbReference>
<dbReference type="Gene3D" id="3.40.50.150">
    <property type="entry name" value="Vaccinia Virus protein VP39"/>
    <property type="match status" value="1"/>
</dbReference>
<accession>A0ABV6XQB2</accession>
<dbReference type="InterPro" id="IPR029063">
    <property type="entry name" value="SAM-dependent_MTases_sf"/>
</dbReference>
<evidence type="ECO:0000313" key="8">
    <source>
        <dbReference type="Proteomes" id="UP001592581"/>
    </source>
</evidence>
<dbReference type="EMBL" id="JBEUKS010000006">
    <property type="protein sequence ID" value="MFC1440460.1"/>
    <property type="molecule type" value="Genomic_DNA"/>
</dbReference>
<gene>
    <name evidence="7" type="ORF">ABUW04_19575</name>
</gene>
<sequence length="276" mass="29742">MGNQLLPDGVQRTAVGVARVRAAESRREDRLFADPYAKAFVRAATGARSQAEHAAPRERSAGGAALAARIVLRTRFFDDYLLRATAAGCRQVVLLAAGLDTRAFRLTWPEGTRVFELDLPPVVAFKERVLREEGAVPTCERSVLTADLREDWGAALREAGFDPAARTAWLVEGLLVYLETDQATSLLSTLTGLSAAGSLLSLTEGRDPNRMVTENGADQRLQALAGLWKGGLGEPAADWLPRHGWQVTVHGKAELEQAYGRPAPAGSEGFLIAERG</sequence>
<reference evidence="7 8" key="1">
    <citation type="submission" date="2024-06" db="EMBL/GenBank/DDBJ databases">
        <authorList>
            <person name="Lee S.D."/>
        </authorList>
    </citation>
    <scope>NUCLEOTIDE SEQUENCE [LARGE SCALE GENOMIC DNA]</scope>
    <source>
        <strain evidence="7 8">N1-10</strain>
    </source>
</reference>
<dbReference type="EC" id="2.1.1.-" evidence="6"/>